<comment type="subcellular location">
    <subcellularLocation>
        <location evidence="1">Membrane</location>
        <topology evidence="1">Multi-pass membrane protein</topology>
    </subcellularLocation>
</comment>
<dbReference type="AlphaFoldDB" id="A0A210PHH3"/>
<evidence type="ECO:0000313" key="8">
    <source>
        <dbReference type="Proteomes" id="UP000242188"/>
    </source>
</evidence>
<dbReference type="GO" id="GO:0016020">
    <property type="term" value="C:membrane"/>
    <property type="evidence" value="ECO:0007669"/>
    <property type="project" value="UniProtKB-SubCell"/>
</dbReference>
<dbReference type="GO" id="GO:0019230">
    <property type="term" value="P:proprioception"/>
    <property type="evidence" value="ECO:0007669"/>
    <property type="project" value="TreeGrafter"/>
</dbReference>
<dbReference type="PANTHER" id="PTHR21676:SF6">
    <property type="entry name" value="PROTEIN STUM"/>
    <property type="match status" value="1"/>
</dbReference>
<name>A0A210PHH3_MIZYE</name>
<dbReference type="GO" id="GO:0071683">
    <property type="term" value="C:sensory dendrite"/>
    <property type="evidence" value="ECO:0007669"/>
    <property type="project" value="TreeGrafter"/>
</dbReference>
<feature type="compositionally biased region" description="Polar residues" evidence="5">
    <location>
        <begin position="1"/>
        <end position="12"/>
    </location>
</feature>
<evidence type="ECO:0000256" key="2">
    <source>
        <dbReference type="ARBA" id="ARBA00022692"/>
    </source>
</evidence>
<feature type="transmembrane region" description="Helical" evidence="6">
    <location>
        <begin position="272"/>
        <end position="300"/>
    </location>
</feature>
<organism evidence="7 8">
    <name type="scientific">Mizuhopecten yessoensis</name>
    <name type="common">Japanese scallop</name>
    <name type="synonym">Patinopecten yessoensis</name>
    <dbReference type="NCBI Taxonomy" id="6573"/>
    <lineage>
        <taxon>Eukaryota</taxon>
        <taxon>Metazoa</taxon>
        <taxon>Spiralia</taxon>
        <taxon>Lophotrochozoa</taxon>
        <taxon>Mollusca</taxon>
        <taxon>Bivalvia</taxon>
        <taxon>Autobranchia</taxon>
        <taxon>Pteriomorphia</taxon>
        <taxon>Pectinida</taxon>
        <taxon>Pectinoidea</taxon>
        <taxon>Pectinidae</taxon>
        <taxon>Mizuhopecten</taxon>
    </lineage>
</organism>
<proteinExistence type="predicted"/>
<feature type="region of interest" description="Disordered" evidence="5">
    <location>
        <begin position="187"/>
        <end position="228"/>
    </location>
</feature>
<comment type="caution">
    <text evidence="7">The sequence shown here is derived from an EMBL/GenBank/DDBJ whole genome shotgun (WGS) entry which is preliminary data.</text>
</comment>
<feature type="compositionally biased region" description="Basic and acidic residues" evidence="5">
    <location>
        <begin position="13"/>
        <end position="22"/>
    </location>
</feature>
<dbReference type="Proteomes" id="UP000242188">
    <property type="component" value="Unassembled WGS sequence"/>
</dbReference>
<evidence type="ECO:0000256" key="1">
    <source>
        <dbReference type="ARBA" id="ARBA00004141"/>
    </source>
</evidence>
<evidence type="ECO:0000256" key="4">
    <source>
        <dbReference type="ARBA" id="ARBA00023136"/>
    </source>
</evidence>
<evidence type="ECO:0000256" key="3">
    <source>
        <dbReference type="ARBA" id="ARBA00022989"/>
    </source>
</evidence>
<feature type="region of interest" description="Disordered" evidence="5">
    <location>
        <begin position="96"/>
        <end position="159"/>
    </location>
</feature>
<protein>
    <submittedName>
        <fullName evidence="7">Protein SPEC3</fullName>
    </submittedName>
</protein>
<dbReference type="Pfam" id="PF15795">
    <property type="entry name" value="Spec3"/>
    <property type="match status" value="1"/>
</dbReference>
<evidence type="ECO:0000256" key="5">
    <source>
        <dbReference type="SAM" id="MobiDB-lite"/>
    </source>
</evidence>
<evidence type="ECO:0000313" key="7">
    <source>
        <dbReference type="EMBL" id="OWF35944.1"/>
    </source>
</evidence>
<feature type="transmembrane region" description="Helical" evidence="6">
    <location>
        <begin position="312"/>
        <end position="339"/>
    </location>
</feature>
<dbReference type="EMBL" id="NEDP02076694">
    <property type="protein sequence ID" value="OWF35944.1"/>
    <property type="molecule type" value="Genomic_DNA"/>
</dbReference>
<keyword evidence="4 6" id="KW-0472">Membrane</keyword>
<keyword evidence="3 6" id="KW-1133">Transmembrane helix</keyword>
<feature type="compositionally biased region" description="Basic and acidic residues" evidence="5">
    <location>
        <begin position="115"/>
        <end position="126"/>
    </location>
</feature>
<dbReference type="PANTHER" id="PTHR21676">
    <property type="entry name" value="PROTEIN STUM"/>
    <property type="match status" value="1"/>
</dbReference>
<keyword evidence="8" id="KW-1185">Reference proteome</keyword>
<gene>
    <name evidence="7" type="ORF">KP79_PYT03280</name>
</gene>
<reference evidence="7 8" key="1">
    <citation type="journal article" date="2017" name="Nat. Ecol. Evol.">
        <title>Scallop genome provides insights into evolution of bilaterian karyotype and development.</title>
        <authorList>
            <person name="Wang S."/>
            <person name="Zhang J."/>
            <person name="Jiao W."/>
            <person name="Li J."/>
            <person name="Xun X."/>
            <person name="Sun Y."/>
            <person name="Guo X."/>
            <person name="Huan P."/>
            <person name="Dong B."/>
            <person name="Zhang L."/>
            <person name="Hu X."/>
            <person name="Sun X."/>
            <person name="Wang J."/>
            <person name="Zhao C."/>
            <person name="Wang Y."/>
            <person name="Wang D."/>
            <person name="Huang X."/>
            <person name="Wang R."/>
            <person name="Lv J."/>
            <person name="Li Y."/>
            <person name="Zhang Z."/>
            <person name="Liu B."/>
            <person name="Lu W."/>
            <person name="Hui Y."/>
            <person name="Liang J."/>
            <person name="Zhou Z."/>
            <person name="Hou R."/>
            <person name="Li X."/>
            <person name="Liu Y."/>
            <person name="Li H."/>
            <person name="Ning X."/>
            <person name="Lin Y."/>
            <person name="Zhao L."/>
            <person name="Xing Q."/>
            <person name="Dou J."/>
            <person name="Li Y."/>
            <person name="Mao J."/>
            <person name="Guo H."/>
            <person name="Dou H."/>
            <person name="Li T."/>
            <person name="Mu C."/>
            <person name="Jiang W."/>
            <person name="Fu Q."/>
            <person name="Fu X."/>
            <person name="Miao Y."/>
            <person name="Liu J."/>
            <person name="Yu Q."/>
            <person name="Li R."/>
            <person name="Liao H."/>
            <person name="Li X."/>
            <person name="Kong Y."/>
            <person name="Jiang Z."/>
            <person name="Chourrout D."/>
            <person name="Li R."/>
            <person name="Bao Z."/>
        </authorList>
    </citation>
    <scope>NUCLEOTIDE SEQUENCE [LARGE SCALE GENOMIC DNA]</scope>
    <source>
        <strain evidence="7 8">PY_sf001</strain>
    </source>
</reference>
<accession>A0A210PHH3</accession>
<evidence type="ECO:0000256" key="6">
    <source>
        <dbReference type="SAM" id="Phobius"/>
    </source>
</evidence>
<dbReference type="GO" id="GO:0042330">
    <property type="term" value="P:taxis"/>
    <property type="evidence" value="ECO:0007669"/>
    <property type="project" value="TreeGrafter"/>
</dbReference>
<dbReference type="OrthoDB" id="361532at2759"/>
<dbReference type="InterPro" id="IPR026673">
    <property type="entry name" value="SPEC3/Stum"/>
</dbReference>
<feature type="region of interest" description="Disordered" evidence="5">
    <location>
        <begin position="1"/>
        <end position="82"/>
    </location>
</feature>
<sequence>MSSGTKSGSSTERSTDGKRAVPEGKPNNGLFNRQKSKGRLFKSTKPGSIGNWNSVKSVGFKKKGKSSPTIQEDKDTKTGTESIIDIEVEDVTVAESVDQVNSTDKDSSEINTEADNIKNDNLEKGKGNPNVVVEKNNENSEAKTSSETVIPNGDASKLNGHVFGKPVASNGIAPVLNGVPAKKENSFFREKSTLAPPKTPISKKERTESPDSKKSFTRRDSSKLSLDGSSRVSVDAALQTAGVVYPTEDKPQKSVFSNNDSWIRSAIPSLPLWFAITCLVLNILIPGSGTILSGCSILCCGKSRVQAKDDQLTVTLCVNIMVGIAQLFTVTFLFVGWFWSLAWGLKMVSIAVEYRHQKKQQRERELQTLALSAFGSPSRVRSLFSAV</sequence>
<dbReference type="GO" id="GO:0050954">
    <property type="term" value="P:sensory perception of mechanical stimulus"/>
    <property type="evidence" value="ECO:0007669"/>
    <property type="project" value="TreeGrafter"/>
</dbReference>
<feature type="compositionally biased region" description="Basic and acidic residues" evidence="5">
    <location>
        <begin position="202"/>
        <end position="222"/>
    </location>
</feature>
<keyword evidence="2 6" id="KW-0812">Transmembrane</keyword>